<evidence type="ECO:0000256" key="2">
    <source>
        <dbReference type="ARBA" id="ARBA00022723"/>
    </source>
</evidence>
<dbReference type="GO" id="GO:0009055">
    <property type="term" value="F:electron transfer activity"/>
    <property type="evidence" value="ECO:0007669"/>
    <property type="project" value="InterPro"/>
</dbReference>
<comment type="caution">
    <text evidence="6">The sequence shown here is derived from an EMBL/GenBank/DDBJ whole genome shotgun (WGS) entry which is preliminary data.</text>
</comment>
<dbReference type="RefSeq" id="WP_280741963.1">
    <property type="nucleotide sequence ID" value="NZ_JARXVV010000009.1"/>
</dbReference>
<accession>A0AA43MAJ2</accession>
<dbReference type="AlphaFoldDB" id="A0AA43MAJ2"/>
<dbReference type="SUPFAM" id="SSF46626">
    <property type="entry name" value="Cytochrome c"/>
    <property type="match status" value="1"/>
</dbReference>
<dbReference type="InterPro" id="IPR036909">
    <property type="entry name" value="Cyt_c-like_dom_sf"/>
</dbReference>
<protein>
    <submittedName>
        <fullName evidence="6">Sulfide dehydrogenase cytochrome subunit</fullName>
    </submittedName>
</protein>
<dbReference type="GO" id="GO:0020037">
    <property type="term" value="F:heme binding"/>
    <property type="evidence" value="ECO:0007669"/>
    <property type="project" value="InterPro"/>
</dbReference>
<gene>
    <name evidence="6" type="ORF">M2127_001665</name>
</gene>
<evidence type="ECO:0000313" key="7">
    <source>
        <dbReference type="Proteomes" id="UP001161160"/>
    </source>
</evidence>
<evidence type="ECO:0000256" key="3">
    <source>
        <dbReference type="ARBA" id="ARBA00023004"/>
    </source>
</evidence>
<evidence type="ECO:0000313" key="6">
    <source>
        <dbReference type="EMBL" id="MDH6504349.1"/>
    </source>
</evidence>
<proteinExistence type="predicted"/>
<keyword evidence="3 4" id="KW-0408">Iron</keyword>
<organism evidence="6 7">
    <name type="scientific">Polynucleobacter sphagniphilus</name>
    <dbReference type="NCBI Taxonomy" id="1743169"/>
    <lineage>
        <taxon>Bacteria</taxon>
        <taxon>Pseudomonadati</taxon>
        <taxon>Pseudomonadota</taxon>
        <taxon>Betaproteobacteria</taxon>
        <taxon>Burkholderiales</taxon>
        <taxon>Burkholderiaceae</taxon>
        <taxon>Polynucleobacter</taxon>
    </lineage>
</organism>
<evidence type="ECO:0000256" key="1">
    <source>
        <dbReference type="ARBA" id="ARBA00022617"/>
    </source>
</evidence>
<name>A0AA43MAJ2_9BURK</name>
<keyword evidence="7" id="KW-1185">Reference proteome</keyword>
<dbReference type="EMBL" id="JARXYA010000007">
    <property type="protein sequence ID" value="MDH6504349.1"/>
    <property type="molecule type" value="Genomic_DNA"/>
</dbReference>
<feature type="domain" description="Cytochrome c" evidence="5">
    <location>
        <begin position="43"/>
        <end position="127"/>
    </location>
</feature>
<dbReference type="PROSITE" id="PS51007">
    <property type="entry name" value="CYTC"/>
    <property type="match status" value="1"/>
</dbReference>
<dbReference type="Proteomes" id="UP001161160">
    <property type="component" value="Unassembled WGS sequence"/>
</dbReference>
<dbReference type="GO" id="GO:0046872">
    <property type="term" value="F:metal ion binding"/>
    <property type="evidence" value="ECO:0007669"/>
    <property type="project" value="UniProtKB-KW"/>
</dbReference>
<sequence length="127" mass="13709">MNSLKMGILRYSGVMRTHQPHKHIKPVALILWIFGALSTCAYGQSNTPTALYQRSLAATCANCHGTDGKGVPNGGMPLINHLSKKQMLEQLLAYKAGTKAGTIMPQLCKGYTDEQLAAIAQELGSHE</sequence>
<dbReference type="SUPFAM" id="SSF48695">
    <property type="entry name" value="Multiheme cytochromes"/>
    <property type="match status" value="1"/>
</dbReference>
<dbReference type="Pfam" id="PF00034">
    <property type="entry name" value="Cytochrom_C"/>
    <property type="match status" value="1"/>
</dbReference>
<evidence type="ECO:0000256" key="4">
    <source>
        <dbReference type="PROSITE-ProRule" id="PRU00433"/>
    </source>
</evidence>
<keyword evidence="1 4" id="KW-0349">Heme</keyword>
<reference evidence="6" key="1">
    <citation type="submission" date="2023-04" db="EMBL/GenBank/DDBJ databases">
        <title>Genome Encyclopedia of Bacteria and Archaea VI: Functional Genomics of Type Strains.</title>
        <authorList>
            <person name="Whitman W."/>
        </authorList>
    </citation>
    <scope>NUCLEOTIDE SEQUENCE</scope>
    <source>
        <strain evidence="6">Enz.4-51</strain>
    </source>
</reference>
<dbReference type="GeneID" id="83595807"/>
<evidence type="ECO:0000259" key="5">
    <source>
        <dbReference type="PROSITE" id="PS51007"/>
    </source>
</evidence>
<keyword evidence="2 4" id="KW-0479">Metal-binding</keyword>
<dbReference type="Gene3D" id="1.10.760.10">
    <property type="entry name" value="Cytochrome c-like domain"/>
    <property type="match status" value="1"/>
</dbReference>
<dbReference type="InterPro" id="IPR036280">
    <property type="entry name" value="Multihaem_cyt_sf"/>
</dbReference>
<dbReference type="InterPro" id="IPR009056">
    <property type="entry name" value="Cyt_c-like_dom"/>
</dbReference>